<feature type="signal peptide" evidence="2">
    <location>
        <begin position="1"/>
        <end position="23"/>
    </location>
</feature>
<gene>
    <name evidence="3" type="ORF">SAMN04488028_11512</name>
</gene>
<dbReference type="EMBL" id="FRAA01000015">
    <property type="protein sequence ID" value="SHK97425.1"/>
    <property type="molecule type" value="Genomic_DNA"/>
</dbReference>
<feature type="chain" id="PRO_5012409852" description="DUF4468 domain-containing protein" evidence="2">
    <location>
        <begin position="24"/>
        <end position="198"/>
    </location>
</feature>
<evidence type="ECO:0000313" key="3">
    <source>
        <dbReference type="EMBL" id="SHK97425.1"/>
    </source>
</evidence>
<protein>
    <recommendedName>
        <fullName evidence="5">DUF4468 domain-containing protein</fullName>
    </recommendedName>
</protein>
<feature type="region of interest" description="Disordered" evidence="1">
    <location>
        <begin position="150"/>
        <end position="172"/>
    </location>
</feature>
<sequence>MKATYLLSLTLLLIASHSTSLNAQNYSLNVTESHFTVGGQNYQGYSTRFTLPYKQVKKVWWRYIKAKTYIYNHKTHYTLTLPAKGDANTPVTFVSKLEKGDYRGPLLMVAPADESLNPQQSTALKKDLKFLLIDFKIEYYTTILQNQIDKQERANRKTSKDLHRLRRRNSPHADKLAAQLEAGQRQLDALKTSLKQIK</sequence>
<evidence type="ECO:0000256" key="2">
    <source>
        <dbReference type="SAM" id="SignalP"/>
    </source>
</evidence>
<keyword evidence="4" id="KW-1185">Reference proteome</keyword>
<organism evidence="3 4">
    <name type="scientific">Reichenbachiella agariperforans</name>
    <dbReference type="NCBI Taxonomy" id="156994"/>
    <lineage>
        <taxon>Bacteria</taxon>
        <taxon>Pseudomonadati</taxon>
        <taxon>Bacteroidota</taxon>
        <taxon>Cytophagia</taxon>
        <taxon>Cytophagales</taxon>
        <taxon>Reichenbachiellaceae</taxon>
        <taxon>Reichenbachiella</taxon>
    </lineage>
</organism>
<proteinExistence type="predicted"/>
<evidence type="ECO:0008006" key="5">
    <source>
        <dbReference type="Google" id="ProtNLM"/>
    </source>
</evidence>
<reference evidence="4" key="1">
    <citation type="submission" date="2016-11" db="EMBL/GenBank/DDBJ databases">
        <authorList>
            <person name="Varghese N."/>
            <person name="Submissions S."/>
        </authorList>
    </citation>
    <scope>NUCLEOTIDE SEQUENCE [LARGE SCALE GENOMIC DNA]</scope>
    <source>
        <strain evidence="4">DSM 26134</strain>
    </source>
</reference>
<name>A0A1M6WV48_REIAG</name>
<accession>A0A1M6WV48</accession>
<evidence type="ECO:0000313" key="4">
    <source>
        <dbReference type="Proteomes" id="UP000184474"/>
    </source>
</evidence>
<dbReference type="Proteomes" id="UP000184474">
    <property type="component" value="Unassembled WGS sequence"/>
</dbReference>
<dbReference type="AlphaFoldDB" id="A0A1M6WV48"/>
<dbReference type="RefSeq" id="WP_139281128.1">
    <property type="nucleotide sequence ID" value="NZ_FRAA01000015.1"/>
</dbReference>
<keyword evidence="2" id="KW-0732">Signal</keyword>
<feature type="compositionally biased region" description="Basic and acidic residues" evidence="1">
    <location>
        <begin position="150"/>
        <end position="162"/>
    </location>
</feature>
<evidence type="ECO:0000256" key="1">
    <source>
        <dbReference type="SAM" id="MobiDB-lite"/>
    </source>
</evidence>